<evidence type="ECO:0000313" key="3">
    <source>
        <dbReference type="Proteomes" id="UP000253664"/>
    </source>
</evidence>
<organism evidence="2 3">
    <name type="scientific">Ophiocordyceps polyrhachis-furcata BCC 54312</name>
    <dbReference type="NCBI Taxonomy" id="1330021"/>
    <lineage>
        <taxon>Eukaryota</taxon>
        <taxon>Fungi</taxon>
        <taxon>Dikarya</taxon>
        <taxon>Ascomycota</taxon>
        <taxon>Pezizomycotina</taxon>
        <taxon>Sordariomycetes</taxon>
        <taxon>Hypocreomycetidae</taxon>
        <taxon>Hypocreales</taxon>
        <taxon>Ophiocordycipitaceae</taxon>
        <taxon>Ophiocordyceps</taxon>
    </lineage>
</organism>
<proteinExistence type="predicted"/>
<keyword evidence="1" id="KW-0472">Membrane</keyword>
<feature type="transmembrane region" description="Helical" evidence="1">
    <location>
        <begin position="196"/>
        <end position="216"/>
    </location>
</feature>
<protein>
    <recommendedName>
        <fullName evidence="4">Glycosyl transferase CAP10 domain-containing protein</fullName>
    </recommendedName>
</protein>
<dbReference type="EMBL" id="LKCN02000008">
    <property type="protein sequence ID" value="RCI11965.1"/>
    <property type="molecule type" value="Genomic_DNA"/>
</dbReference>
<dbReference type="InterPro" id="IPR051091">
    <property type="entry name" value="O-Glucosyltr/Glycosyltrsf_90"/>
</dbReference>
<feature type="transmembrane region" description="Helical" evidence="1">
    <location>
        <begin position="369"/>
        <end position="386"/>
    </location>
</feature>
<feature type="transmembrane region" description="Helical" evidence="1">
    <location>
        <begin position="237"/>
        <end position="255"/>
    </location>
</feature>
<keyword evidence="3" id="KW-1185">Reference proteome</keyword>
<feature type="transmembrane region" description="Helical" evidence="1">
    <location>
        <begin position="398"/>
        <end position="415"/>
    </location>
</feature>
<reference evidence="2 3" key="1">
    <citation type="journal article" date="2015" name="BMC Genomics">
        <title>Insights from the genome of Ophiocordyceps polyrhachis-furcata to pathogenicity and host specificity in insect fungi.</title>
        <authorList>
            <person name="Wichadakul D."/>
            <person name="Kobmoo N."/>
            <person name="Ingsriswang S."/>
            <person name="Tangphatsornruang S."/>
            <person name="Chantasingh D."/>
            <person name="Luangsa-ard J.J."/>
            <person name="Eurwilaichitr L."/>
        </authorList>
    </citation>
    <scope>NUCLEOTIDE SEQUENCE [LARGE SCALE GENOMIC DNA]</scope>
    <source>
        <strain evidence="2 3">BCC 54312</strain>
    </source>
</reference>
<name>A0A367LC21_9HYPO</name>
<evidence type="ECO:0008006" key="4">
    <source>
        <dbReference type="Google" id="ProtNLM"/>
    </source>
</evidence>
<dbReference type="AlphaFoldDB" id="A0A367LC21"/>
<dbReference type="STRING" id="1330021.A0A367LC21"/>
<evidence type="ECO:0000256" key="1">
    <source>
        <dbReference type="SAM" id="Phobius"/>
    </source>
</evidence>
<dbReference type="PANTHER" id="PTHR12203:SF35">
    <property type="entry name" value="PROTEIN O-GLUCOSYLTRANSFERASE 1"/>
    <property type="match status" value="1"/>
</dbReference>
<dbReference type="Proteomes" id="UP000253664">
    <property type="component" value="Unassembled WGS sequence"/>
</dbReference>
<dbReference type="PANTHER" id="PTHR12203">
    <property type="entry name" value="KDEL LYS-ASP-GLU-LEU CONTAINING - RELATED"/>
    <property type="match status" value="1"/>
</dbReference>
<evidence type="ECO:0000313" key="2">
    <source>
        <dbReference type="EMBL" id="RCI11965.1"/>
    </source>
</evidence>
<feature type="transmembrane region" description="Helical" evidence="1">
    <location>
        <begin position="308"/>
        <end position="329"/>
    </location>
</feature>
<accession>A0A367LC21</accession>
<keyword evidence="1" id="KW-1133">Transmembrane helix</keyword>
<gene>
    <name evidence="2" type="ORF">L249_4620</name>
</gene>
<dbReference type="OrthoDB" id="541052at2759"/>
<keyword evidence="1" id="KW-0812">Transmembrane</keyword>
<comment type="caution">
    <text evidence="2">The sequence shown here is derived from an EMBL/GenBank/DDBJ whole genome shotgun (WGS) entry which is preliminary data.</text>
</comment>
<feature type="transmembrane region" description="Helical" evidence="1">
    <location>
        <begin position="335"/>
        <end position="357"/>
    </location>
</feature>
<sequence>MARCVASFGLLSESLRRHSLAGEAVYPIYLRYCIGSLQRRIITLSTEQPRLSFAAVLTLAGACCFVASYRSKWASLGDGRFAGGKKHVTRDGPLPGAATDEALLNGSSSHLPDRPRRYSLSVLILCVVIRLEIFHRVNCLQQCASPGIESFLCPLLICYEIYSSRRSWGVPPTENDDDPWRSVFDDLYDWFTGPRVTMVLMLTSACIFSLGTYLSTSRIMRSTYICFSPLDSRATTLLWQFIGLLLDAVIIVLLWRTLAWTRTAKQRLRTLASVFALSSLAFTALWLCTVIMSGGLHRYDLVFGSLHGYDFLVDSAALAMFATCMGLWVCQTSPITPVSIMTFLVGAWSSMFNVFRLGDWTHLSRANDLLPVWLIASGTVLFTYTHDIRSVLFIPRPFLTFMFMLFLLVATIIAFRKQMMAFDKRHPINDLIFQAQTDHNRWLLEAGTSQSFPVAVEVYEERHSGRAPPPNFSEWYQYAAESLVKDDFKQIDQDLAPFWSFTPAHLRDAVDALASDPSVSVITIKDGDVGRRASGGEDESRDLDEMVEMIQKFSKHLADMVLPVNLSPSPRVLPSWNDVQLHSLADVGLDANFVRREHSDTAGLGHEVDSLGTTKAGLTRASEFRQMQQEACHPASRARTRQHWSFEKFCTECVKEHSQGQLLSNFQRSLDLQLVPLFGPSKTDEFRDIIIPLPRSRLEKPDMPWQFSRRYDNMFWRGAVGDDNISDPALRGSQKFRLLHLLNRPHVQDKVTVILPTAQSNSTFGAESVSAVEANRALPISAGMTNYSPCLGKDCQAVKLAFGTEADSEEALEYRYVLLTDEDDGPPGEVLRTIRSGSVPFVSTIFRTWYAERLTPWLHFVPIDVRYQALHTTFSYFTGTKDRPRLNGRETQMEGREGDGEWISRRGQKWAEQALSKKDMEVYLFRLLLEWGRLVDDRRGELEYRRDDRGSLENLKDELSRQ</sequence>
<feature type="transmembrane region" description="Helical" evidence="1">
    <location>
        <begin position="275"/>
        <end position="296"/>
    </location>
</feature>